<evidence type="ECO:0000256" key="1">
    <source>
        <dbReference type="ARBA" id="ARBA00005614"/>
    </source>
</evidence>
<dbReference type="PRINTS" id="PR00112">
    <property type="entry name" value="ACYLPHPHTASE"/>
</dbReference>
<comment type="catalytic activity">
    <reaction evidence="3 4">
        <text>an acyl phosphate + H2O = a carboxylate + phosphate + H(+)</text>
        <dbReference type="Rhea" id="RHEA:14965"/>
        <dbReference type="ChEBI" id="CHEBI:15377"/>
        <dbReference type="ChEBI" id="CHEBI:15378"/>
        <dbReference type="ChEBI" id="CHEBI:29067"/>
        <dbReference type="ChEBI" id="CHEBI:43474"/>
        <dbReference type="ChEBI" id="CHEBI:59918"/>
        <dbReference type="EC" id="3.6.1.7"/>
    </reaction>
</comment>
<evidence type="ECO:0000256" key="2">
    <source>
        <dbReference type="ARBA" id="ARBA00012150"/>
    </source>
</evidence>
<dbReference type="PANTHER" id="PTHR47268">
    <property type="entry name" value="ACYLPHOSPHATASE"/>
    <property type="match status" value="1"/>
</dbReference>
<evidence type="ECO:0000256" key="4">
    <source>
        <dbReference type="PROSITE-ProRule" id="PRU00520"/>
    </source>
</evidence>
<comment type="similarity">
    <text evidence="1 5">Belongs to the acylphosphatase family.</text>
</comment>
<dbReference type="Proteomes" id="UP000605148">
    <property type="component" value="Unassembled WGS sequence"/>
</dbReference>
<reference evidence="7" key="2">
    <citation type="submission" date="2020-09" db="EMBL/GenBank/DDBJ databases">
        <authorList>
            <person name="Sun Q."/>
            <person name="Zhou Y."/>
        </authorList>
    </citation>
    <scope>NUCLEOTIDE SEQUENCE</scope>
    <source>
        <strain evidence="7">CGMCC 1.12426</strain>
    </source>
</reference>
<comment type="caution">
    <text evidence="7">The sequence shown here is derived from an EMBL/GenBank/DDBJ whole genome shotgun (WGS) entry which is preliminary data.</text>
</comment>
<dbReference type="InterPro" id="IPR017968">
    <property type="entry name" value="Acylphosphatase_CS"/>
</dbReference>
<evidence type="ECO:0000259" key="6">
    <source>
        <dbReference type="PROSITE" id="PS51160"/>
    </source>
</evidence>
<gene>
    <name evidence="7" type="ORF">GCM10011316_33020</name>
</gene>
<accession>A0A916TLW0</accession>
<feature type="active site" evidence="4">
    <location>
        <position position="51"/>
    </location>
</feature>
<dbReference type="Pfam" id="PF00708">
    <property type="entry name" value="Acylphosphatase"/>
    <property type="match status" value="1"/>
</dbReference>
<evidence type="ECO:0000256" key="5">
    <source>
        <dbReference type="RuleBase" id="RU004168"/>
    </source>
</evidence>
<evidence type="ECO:0000313" key="7">
    <source>
        <dbReference type="EMBL" id="GGB58359.1"/>
    </source>
</evidence>
<protein>
    <recommendedName>
        <fullName evidence="2 4">acylphosphatase</fullName>
        <ecNumber evidence="2 4">3.6.1.7</ecNumber>
    </recommendedName>
</protein>
<dbReference type="AlphaFoldDB" id="A0A916TLW0"/>
<organism evidence="7 8">
    <name type="scientific">Roseibium aquae</name>
    <dbReference type="NCBI Taxonomy" id="1323746"/>
    <lineage>
        <taxon>Bacteria</taxon>
        <taxon>Pseudomonadati</taxon>
        <taxon>Pseudomonadota</taxon>
        <taxon>Alphaproteobacteria</taxon>
        <taxon>Hyphomicrobiales</taxon>
        <taxon>Stappiaceae</taxon>
        <taxon>Roseibium</taxon>
    </lineage>
</organism>
<evidence type="ECO:0000313" key="8">
    <source>
        <dbReference type="Proteomes" id="UP000605148"/>
    </source>
</evidence>
<feature type="active site" evidence="4">
    <location>
        <position position="69"/>
    </location>
</feature>
<proteinExistence type="inferred from homology"/>
<dbReference type="EMBL" id="BMFA01000011">
    <property type="protein sequence ID" value="GGB58359.1"/>
    <property type="molecule type" value="Genomic_DNA"/>
</dbReference>
<dbReference type="InterPro" id="IPR001792">
    <property type="entry name" value="Acylphosphatase-like_dom"/>
</dbReference>
<dbReference type="Gene3D" id="3.30.70.100">
    <property type="match status" value="1"/>
</dbReference>
<dbReference type="PROSITE" id="PS00151">
    <property type="entry name" value="ACYLPHOSPHATASE_2"/>
    <property type="match status" value="1"/>
</dbReference>
<dbReference type="InterPro" id="IPR036046">
    <property type="entry name" value="Acylphosphatase-like_dom_sf"/>
</dbReference>
<evidence type="ECO:0000256" key="3">
    <source>
        <dbReference type="ARBA" id="ARBA00047645"/>
    </source>
</evidence>
<dbReference type="PROSITE" id="PS51160">
    <property type="entry name" value="ACYLPHOSPHATASE_3"/>
    <property type="match status" value="1"/>
</dbReference>
<feature type="domain" description="Acylphosphatase-like" evidence="6">
    <location>
        <begin position="36"/>
        <end position="122"/>
    </location>
</feature>
<dbReference type="GO" id="GO:0003998">
    <property type="term" value="F:acylphosphatase activity"/>
    <property type="evidence" value="ECO:0007669"/>
    <property type="project" value="UniProtKB-EC"/>
</dbReference>
<dbReference type="PANTHER" id="PTHR47268:SF4">
    <property type="entry name" value="ACYLPHOSPHATASE"/>
    <property type="match status" value="1"/>
</dbReference>
<keyword evidence="4" id="KW-0378">Hydrolase</keyword>
<keyword evidence="8" id="KW-1185">Reference proteome</keyword>
<dbReference type="SUPFAM" id="SSF54975">
    <property type="entry name" value="Acylphosphatase/BLUF domain-like"/>
    <property type="match status" value="1"/>
</dbReference>
<dbReference type="InterPro" id="IPR020456">
    <property type="entry name" value="Acylphosphatase"/>
</dbReference>
<name>A0A916TLW0_9HYPH</name>
<reference evidence="7" key="1">
    <citation type="journal article" date="2014" name="Int. J. Syst. Evol. Microbiol.">
        <title>Complete genome sequence of Corynebacterium casei LMG S-19264T (=DSM 44701T), isolated from a smear-ripened cheese.</title>
        <authorList>
            <consortium name="US DOE Joint Genome Institute (JGI-PGF)"/>
            <person name="Walter F."/>
            <person name="Albersmeier A."/>
            <person name="Kalinowski J."/>
            <person name="Ruckert C."/>
        </authorList>
    </citation>
    <scope>NUCLEOTIDE SEQUENCE</scope>
    <source>
        <strain evidence="7">CGMCC 1.12426</strain>
    </source>
</reference>
<sequence>MWPSWLETEPGNAHRGAFPFTRLECAHIMSDPDIRSVHVLISGRVQGVSYRAWCADEAVSLGLTGWVRNRSDGAVEALFCGPQAAISTMLQAAEDGPIHARVEGVAILGEGDMETEGFEIRPTV</sequence>
<dbReference type="EC" id="3.6.1.7" evidence="2 4"/>